<dbReference type="InterPro" id="IPR042115">
    <property type="entry name" value="PriA_3primeBD_sf"/>
</dbReference>
<feature type="domain" description="Helicase ATP-binding" evidence="13">
    <location>
        <begin position="212"/>
        <end position="378"/>
    </location>
</feature>
<keyword evidence="1 12" id="KW-0639">Primosome</keyword>
<gene>
    <name evidence="12" type="primary">priA</name>
    <name evidence="15" type="ORF">ADIMK_0793</name>
</gene>
<comment type="catalytic activity">
    <reaction evidence="11 12">
        <text>ATP + H2O = ADP + phosphate + H(+)</text>
        <dbReference type="Rhea" id="RHEA:13065"/>
        <dbReference type="ChEBI" id="CHEBI:15377"/>
        <dbReference type="ChEBI" id="CHEBI:15378"/>
        <dbReference type="ChEBI" id="CHEBI:30616"/>
        <dbReference type="ChEBI" id="CHEBI:43474"/>
        <dbReference type="ChEBI" id="CHEBI:456216"/>
        <dbReference type="EC" id="5.6.2.4"/>
    </reaction>
</comment>
<dbReference type="Gene3D" id="3.40.1440.60">
    <property type="entry name" value="PriA, 3(prime) DNA-binding domain"/>
    <property type="match status" value="1"/>
</dbReference>
<keyword evidence="10 12" id="KW-0413">Isomerase</keyword>
<dbReference type="STRING" id="1232683.ADIMK_0793"/>
<dbReference type="FunFam" id="3.40.50.300:FF:000489">
    <property type="entry name" value="Primosome assembly protein PriA"/>
    <property type="match status" value="1"/>
</dbReference>
<organism evidence="15 16">
    <name type="scientific">Marinobacterium lacunae</name>
    <dbReference type="NCBI Taxonomy" id="1232683"/>
    <lineage>
        <taxon>Bacteria</taxon>
        <taxon>Pseudomonadati</taxon>
        <taxon>Pseudomonadota</taxon>
        <taxon>Gammaproteobacteria</taxon>
        <taxon>Oceanospirillales</taxon>
        <taxon>Oceanospirillaceae</taxon>
        <taxon>Marinobacterium</taxon>
    </lineage>
</organism>
<dbReference type="EC" id="5.6.2.4" evidence="12"/>
<dbReference type="InterPro" id="IPR027417">
    <property type="entry name" value="P-loop_NTPase"/>
</dbReference>
<dbReference type="GO" id="GO:0043138">
    <property type="term" value="F:3'-5' DNA helicase activity"/>
    <property type="evidence" value="ECO:0007669"/>
    <property type="project" value="UniProtKB-EC"/>
</dbReference>
<evidence type="ECO:0000256" key="6">
    <source>
        <dbReference type="ARBA" id="ARBA00022806"/>
    </source>
</evidence>
<dbReference type="InterPro" id="IPR041222">
    <property type="entry name" value="PriA_3primeBD"/>
</dbReference>
<feature type="binding site" evidence="12">
    <location>
        <position position="446"/>
    </location>
    <ligand>
        <name>Zn(2+)</name>
        <dbReference type="ChEBI" id="CHEBI:29105"/>
        <label>2</label>
    </ligand>
</feature>
<keyword evidence="9 12" id="KW-0238">DNA-binding</keyword>
<evidence type="ECO:0000256" key="10">
    <source>
        <dbReference type="ARBA" id="ARBA00023235"/>
    </source>
</evidence>
<dbReference type="AlphaFoldDB" id="A0A081G2T6"/>
<dbReference type="FunFam" id="3.40.1440.60:FF:000001">
    <property type="entry name" value="Primosomal protein N"/>
    <property type="match status" value="1"/>
</dbReference>
<dbReference type="InterPro" id="IPR011545">
    <property type="entry name" value="DEAD/DEAH_box_helicase_dom"/>
</dbReference>
<dbReference type="GO" id="GO:0003677">
    <property type="term" value="F:DNA binding"/>
    <property type="evidence" value="ECO:0007669"/>
    <property type="project" value="UniProtKB-UniRule"/>
</dbReference>
<dbReference type="Pfam" id="PF18074">
    <property type="entry name" value="PriA_C"/>
    <property type="match status" value="1"/>
</dbReference>
<evidence type="ECO:0000256" key="8">
    <source>
        <dbReference type="ARBA" id="ARBA00022840"/>
    </source>
</evidence>
<dbReference type="Pfam" id="PF17764">
    <property type="entry name" value="PriA_3primeBD"/>
    <property type="match status" value="1"/>
</dbReference>
<dbReference type="EMBL" id="JMQN01000013">
    <property type="protein sequence ID" value="KEA65091.1"/>
    <property type="molecule type" value="Genomic_DNA"/>
</dbReference>
<dbReference type="InterPro" id="IPR040498">
    <property type="entry name" value="PriA_CRR"/>
</dbReference>
<keyword evidence="6 12" id="KW-0347">Helicase</keyword>
<dbReference type="Proteomes" id="UP000028252">
    <property type="component" value="Unassembled WGS sequence"/>
</dbReference>
<feature type="binding site" evidence="12">
    <location>
        <position position="440"/>
    </location>
    <ligand>
        <name>Zn(2+)</name>
        <dbReference type="ChEBI" id="CHEBI:29105"/>
        <label>1</label>
    </ligand>
</feature>
<dbReference type="GO" id="GO:1990077">
    <property type="term" value="C:primosome complex"/>
    <property type="evidence" value="ECO:0007669"/>
    <property type="project" value="UniProtKB-UniRule"/>
</dbReference>
<evidence type="ECO:0000259" key="13">
    <source>
        <dbReference type="PROSITE" id="PS51192"/>
    </source>
</evidence>
<feature type="binding site" evidence="12">
    <location>
        <position position="464"/>
    </location>
    <ligand>
        <name>Zn(2+)</name>
        <dbReference type="ChEBI" id="CHEBI:29105"/>
        <label>2</label>
    </ligand>
</feature>
<evidence type="ECO:0000256" key="2">
    <source>
        <dbReference type="ARBA" id="ARBA00022705"/>
    </source>
</evidence>
<feature type="binding site" evidence="12">
    <location>
        <position position="467"/>
    </location>
    <ligand>
        <name>Zn(2+)</name>
        <dbReference type="ChEBI" id="CHEBI:29105"/>
        <label>2</label>
    </ligand>
</feature>
<accession>A0A081G2T6</accession>
<dbReference type="PANTHER" id="PTHR30580:SF0">
    <property type="entry name" value="PRIMOSOMAL PROTEIN N"/>
    <property type="match status" value="1"/>
</dbReference>
<feature type="binding site" evidence="12">
    <location>
        <position position="480"/>
    </location>
    <ligand>
        <name>Zn(2+)</name>
        <dbReference type="ChEBI" id="CHEBI:29105"/>
        <label>1</label>
    </ligand>
</feature>
<feature type="binding site" evidence="12">
    <location>
        <position position="449"/>
    </location>
    <ligand>
        <name>Zn(2+)</name>
        <dbReference type="ChEBI" id="CHEBI:29105"/>
        <label>2</label>
    </ligand>
</feature>
<dbReference type="PANTHER" id="PTHR30580">
    <property type="entry name" value="PRIMOSOMAL PROTEIN N"/>
    <property type="match status" value="1"/>
</dbReference>
<evidence type="ECO:0000256" key="9">
    <source>
        <dbReference type="ARBA" id="ARBA00023125"/>
    </source>
</evidence>
<feature type="domain" description="Helicase C-terminal" evidence="14">
    <location>
        <begin position="472"/>
        <end position="631"/>
    </location>
</feature>
<feature type="binding site" evidence="12">
    <location>
        <position position="477"/>
    </location>
    <ligand>
        <name>Zn(2+)</name>
        <dbReference type="ChEBI" id="CHEBI:29105"/>
        <label>1</label>
    </ligand>
</feature>
<dbReference type="CDD" id="cd18804">
    <property type="entry name" value="SF2_C_priA"/>
    <property type="match status" value="1"/>
</dbReference>
<evidence type="ECO:0000259" key="14">
    <source>
        <dbReference type="PROSITE" id="PS51194"/>
    </source>
</evidence>
<dbReference type="HAMAP" id="MF_00983">
    <property type="entry name" value="PriA"/>
    <property type="match status" value="1"/>
</dbReference>
<evidence type="ECO:0000256" key="5">
    <source>
        <dbReference type="ARBA" id="ARBA00022801"/>
    </source>
</evidence>
<dbReference type="SUPFAM" id="SSF52540">
    <property type="entry name" value="P-loop containing nucleoside triphosphate hydrolases"/>
    <property type="match status" value="2"/>
</dbReference>
<dbReference type="Pfam" id="PF00271">
    <property type="entry name" value="Helicase_C"/>
    <property type="match status" value="1"/>
</dbReference>
<name>A0A081G2T6_9GAMM</name>
<comment type="similarity">
    <text evidence="12">Belongs to the helicase family. PriA subfamily.</text>
</comment>
<protein>
    <recommendedName>
        <fullName evidence="12">Replication restart protein PriA</fullName>
    </recommendedName>
    <alternativeName>
        <fullName evidence="12">ATP-dependent DNA helicase PriA</fullName>
        <ecNumber evidence="12">5.6.2.4</ecNumber>
    </alternativeName>
    <alternativeName>
        <fullName evidence="12">DNA 3'-5' helicase PriA</fullName>
    </alternativeName>
</protein>
<dbReference type="GO" id="GO:0006310">
    <property type="term" value="P:DNA recombination"/>
    <property type="evidence" value="ECO:0007669"/>
    <property type="project" value="InterPro"/>
</dbReference>
<dbReference type="SMART" id="SM00487">
    <property type="entry name" value="DEXDc"/>
    <property type="match status" value="1"/>
</dbReference>
<evidence type="ECO:0000256" key="4">
    <source>
        <dbReference type="ARBA" id="ARBA00022741"/>
    </source>
</evidence>
<dbReference type="RefSeq" id="WP_036183866.1">
    <property type="nucleotide sequence ID" value="NZ_JMQN01000013.1"/>
</dbReference>
<dbReference type="SMART" id="SM00490">
    <property type="entry name" value="HELICc"/>
    <property type="match status" value="1"/>
</dbReference>
<dbReference type="eggNOG" id="COG1198">
    <property type="taxonomic scope" value="Bacteria"/>
</dbReference>
<keyword evidence="16" id="KW-1185">Reference proteome</keyword>
<keyword evidence="5 12" id="KW-0378">Hydrolase</keyword>
<proteinExistence type="inferred from homology"/>
<evidence type="ECO:0000256" key="3">
    <source>
        <dbReference type="ARBA" id="ARBA00022723"/>
    </source>
</evidence>
<comment type="caution">
    <text evidence="15">The sequence shown here is derived from an EMBL/GenBank/DDBJ whole genome shotgun (WGS) entry which is preliminary data.</text>
</comment>
<dbReference type="CDD" id="cd17929">
    <property type="entry name" value="DEXHc_priA"/>
    <property type="match status" value="1"/>
</dbReference>
<dbReference type="GO" id="GO:0006269">
    <property type="term" value="P:DNA replication, synthesis of primer"/>
    <property type="evidence" value="ECO:0007669"/>
    <property type="project" value="UniProtKB-KW"/>
</dbReference>
<dbReference type="InterPro" id="IPR014001">
    <property type="entry name" value="Helicase_ATP-bd"/>
</dbReference>
<keyword evidence="7 12" id="KW-0862">Zinc</keyword>
<dbReference type="PROSITE" id="PS51192">
    <property type="entry name" value="HELICASE_ATP_BIND_1"/>
    <property type="match status" value="1"/>
</dbReference>
<dbReference type="InterPro" id="IPR005259">
    <property type="entry name" value="PriA"/>
</dbReference>
<sequence length="734" mass="82072">MILRIALPTPLHRLFDYHLPLSSLKTPPKRGCRVRVPFGSREMIGLIVDTPEQSDLPLAKLKPVHEILDDEPVLDPNLFELGLWAARYYQHPVGDALAQLLPVLLRQGRPAAFAHATLWRATADANPDRLSSSAHRQRELLQILLDHPKGISPDAIRAEGGHTPLLKTLTEKGLAESFEHLPDGRHAASRDQILREPPLTLHDEQAGAMQRIRASDGFKAFLLYGVTGSGKTEIYLQAIERTLSEGRQALVLVPEIGLTPQTLTRFRNRFNVPVHALHSNLSDRERLDTWLHARNGSAGIVIGTRSAIFTPLRNPGLIIVDEEHDSSFKQQDGFRYHARDLAVVRASREGIPIILGSATPALESLQNARAGRYEQLNLHRRAGNATAPRFELLDIRQQPLDAGLSDELIRRMHQHLAAGTQVMLFLNRRGFSPSLICNQCATIVDCTRCDAHMTLHRNPPHLHCHHCDRQTPIPRACTQCGSHELRPLGIGTERAEDALKHHFPDTPVLRVDRDSTTRKASLEKIMAQVHRGDPCILIGTQMLAKGHHFPLVTLVAILDADAGLFSADFRGMERTAQLILQVAGRAGRANHPGEVILQTLHAEHPMLQTLIGSDYLHFARQEMQLREAAELPPFTHHALVRGEATRQGWAEQFLRELSEQTRLNTELPTGVQIIGPFPSPMEKRGGLFRAQLLISSHNRSALHTWLNALVHEAQNNPQGRRVRWVLDVDPIDNY</sequence>
<dbReference type="NCBIfam" id="NF004067">
    <property type="entry name" value="PRK05580.1-4"/>
    <property type="match status" value="1"/>
</dbReference>
<reference evidence="15 16" key="1">
    <citation type="submission" date="2014-04" db="EMBL/GenBank/DDBJ databases">
        <title>Marinobacterium kochiensis sp. nov., isolated from sediment sample collected from Kochi backwaters in Kerala, India.</title>
        <authorList>
            <person name="Singh A."/>
            <person name="Pinnaka A.K."/>
        </authorList>
    </citation>
    <scope>NUCLEOTIDE SEQUENCE [LARGE SCALE GENOMIC DNA]</scope>
    <source>
        <strain evidence="15 16">AK27</strain>
    </source>
</reference>
<dbReference type="GO" id="GO:0006302">
    <property type="term" value="P:double-strand break repair"/>
    <property type="evidence" value="ECO:0007669"/>
    <property type="project" value="InterPro"/>
</dbReference>
<evidence type="ECO:0000313" key="16">
    <source>
        <dbReference type="Proteomes" id="UP000028252"/>
    </source>
</evidence>
<dbReference type="GO" id="GO:0006270">
    <property type="term" value="P:DNA replication initiation"/>
    <property type="evidence" value="ECO:0007669"/>
    <property type="project" value="TreeGrafter"/>
</dbReference>
<dbReference type="GO" id="GO:0005524">
    <property type="term" value="F:ATP binding"/>
    <property type="evidence" value="ECO:0007669"/>
    <property type="project" value="UniProtKB-UniRule"/>
</dbReference>
<keyword evidence="8 12" id="KW-0067">ATP-binding</keyword>
<dbReference type="Gene3D" id="3.40.50.300">
    <property type="entry name" value="P-loop containing nucleotide triphosphate hydrolases"/>
    <property type="match status" value="2"/>
</dbReference>
<dbReference type="Pfam" id="PF18319">
    <property type="entry name" value="Zn_ribbon_PriA"/>
    <property type="match status" value="1"/>
</dbReference>
<evidence type="ECO:0000256" key="1">
    <source>
        <dbReference type="ARBA" id="ARBA00022515"/>
    </source>
</evidence>
<keyword evidence="3 12" id="KW-0479">Metal-binding</keyword>
<comment type="cofactor">
    <cofactor evidence="12">
        <name>Zn(2+)</name>
        <dbReference type="ChEBI" id="CHEBI:29105"/>
    </cofactor>
    <text evidence="12">Binds 2 zinc ions per subunit.</text>
</comment>
<dbReference type="OrthoDB" id="9759544at2"/>
<evidence type="ECO:0000256" key="7">
    <source>
        <dbReference type="ARBA" id="ARBA00022833"/>
    </source>
</evidence>
<dbReference type="Pfam" id="PF00270">
    <property type="entry name" value="DEAD"/>
    <property type="match status" value="1"/>
</dbReference>
<keyword evidence="4 12" id="KW-0547">Nucleotide-binding</keyword>
<dbReference type="GO" id="GO:0008270">
    <property type="term" value="F:zinc ion binding"/>
    <property type="evidence" value="ECO:0007669"/>
    <property type="project" value="UniProtKB-UniRule"/>
</dbReference>
<dbReference type="PATRIC" id="fig|1232683.4.peg.785"/>
<feature type="binding site" evidence="12">
    <location>
        <position position="437"/>
    </location>
    <ligand>
        <name>Zn(2+)</name>
        <dbReference type="ChEBI" id="CHEBI:29105"/>
        <label>1</label>
    </ligand>
</feature>
<comment type="function">
    <text evidence="12">Initiates the restart of stalled replication forks, which reloads the replicative helicase on sites other than the origin of replication. Recognizes and binds to abandoned replication forks and remodels them to uncover a helicase loading site. Promotes assembly of the primosome at these replication forks.</text>
</comment>
<dbReference type="NCBIfam" id="NF004065">
    <property type="entry name" value="PRK05580.1-1"/>
    <property type="match status" value="1"/>
</dbReference>
<dbReference type="InterPro" id="IPR001650">
    <property type="entry name" value="Helicase_C-like"/>
</dbReference>
<evidence type="ECO:0000313" key="15">
    <source>
        <dbReference type="EMBL" id="KEA65091.1"/>
    </source>
</evidence>
<dbReference type="PROSITE" id="PS51194">
    <property type="entry name" value="HELICASE_CTER"/>
    <property type="match status" value="1"/>
</dbReference>
<keyword evidence="2 12" id="KW-0235">DNA replication</keyword>
<dbReference type="NCBIfam" id="TIGR00595">
    <property type="entry name" value="priA"/>
    <property type="match status" value="1"/>
</dbReference>
<comment type="subunit">
    <text evidence="12">Component of the replication restart primosome.</text>
</comment>
<comment type="catalytic activity">
    <reaction evidence="12">
        <text>Couples ATP hydrolysis with the unwinding of duplex DNA by translocating in the 3'-5' direction.</text>
        <dbReference type="EC" id="5.6.2.4"/>
    </reaction>
</comment>
<dbReference type="InterPro" id="IPR041236">
    <property type="entry name" value="PriA_C"/>
</dbReference>
<evidence type="ECO:0000256" key="12">
    <source>
        <dbReference type="HAMAP-Rule" id="MF_00983"/>
    </source>
</evidence>
<dbReference type="GO" id="GO:0016887">
    <property type="term" value="F:ATP hydrolysis activity"/>
    <property type="evidence" value="ECO:0007669"/>
    <property type="project" value="RHEA"/>
</dbReference>
<evidence type="ECO:0000256" key="11">
    <source>
        <dbReference type="ARBA" id="ARBA00048988"/>
    </source>
</evidence>